<sequence>MKRLNLFFTGLVGLMLLAPAAFASGDYIVVMSKKAKFDDVRESAVMAIENRGMKIDHQSYIADMLARTGRDIGLTRQVYLRGDQIQFCKADLSRAMMEADPRNIAFCPFIVNIYVTPDKPDVVNVAYRKPLAPGAGKASRKALADIEKMLNEIAHEALQ</sequence>
<dbReference type="InterPro" id="IPR035923">
    <property type="entry name" value="TT1751-like_sf"/>
</dbReference>
<comment type="caution">
    <text evidence="2">The sequence shown here is derived from an EMBL/GenBank/DDBJ whole genome shotgun (WGS) entry which is preliminary data.</text>
</comment>
<dbReference type="SUPFAM" id="SSF103247">
    <property type="entry name" value="TT1751-like"/>
    <property type="match status" value="1"/>
</dbReference>
<reference evidence="2 3" key="1">
    <citation type="submission" date="2019-03" db="EMBL/GenBank/DDBJ databases">
        <title>Genomic Encyclopedia of Type Strains, Phase IV (KMG-IV): sequencing the most valuable type-strain genomes for metagenomic binning, comparative biology and taxonomic classification.</title>
        <authorList>
            <person name="Goeker M."/>
        </authorList>
    </citation>
    <scope>NUCLEOTIDE SEQUENCE [LARGE SCALE GENOMIC DNA]</scope>
    <source>
        <strain evidence="2 3">DSM 103923</strain>
    </source>
</reference>
<organism evidence="2 3">
    <name type="scientific">Sulfuritortus calidifontis</name>
    <dbReference type="NCBI Taxonomy" id="1914471"/>
    <lineage>
        <taxon>Bacteria</taxon>
        <taxon>Pseudomonadati</taxon>
        <taxon>Pseudomonadota</taxon>
        <taxon>Betaproteobacteria</taxon>
        <taxon>Nitrosomonadales</taxon>
        <taxon>Thiobacillaceae</taxon>
        <taxon>Sulfuritortus</taxon>
    </lineage>
</organism>
<dbReference type="AlphaFoldDB" id="A0A4R3JQX4"/>
<dbReference type="Gene3D" id="3.30.310.70">
    <property type="entry name" value="TT1751-like domain"/>
    <property type="match status" value="1"/>
</dbReference>
<evidence type="ECO:0000313" key="3">
    <source>
        <dbReference type="Proteomes" id="UP000295135"/>
    </source>
</evidence>
<keyword evidence="3" id="KW-1185">Reference proteome</keyword>
<evidence type="ECO:0008006" key="4">
    <source>
        <dbReference type="Google" id="ProtNLM"/>
    </source>
</evidence>
<evidence type="ECO:0000256" key="1">
    <source>
        <dbReference type="SAM" id="SignalP"/>
    </source>
</evidence>
<feature type="signal peptide" evidence="1">
    <location>
        <begin position="1"/>
        <end position="23"/>
    </location>
</feature>
<dbReference type="EMBL" id="SLZY01000021">
    <property type="protein sequence ID" value="TCS69228.1"/>
    <property type="molecule type" value="Genomic_DNA"/>
</dbReference>
<name>A0A4R3JQX4_9PROT</name>
<dbReference type="OrthoDB" id="7363179at2"/>
<gene>
    <name evidence="2" type="ORF">EDC61_12120</name>
</gene>
<protein>
    <recommendedName>
        <fullName evidence="4">DUF302 domain-containing protein</fullName>
    </recommendedName>
</protein>
<proteinExistence type="predicted"/>
<dbReference type="RefSeq" id="WP_126460524.1">
    <property type="nucleotide sequence ID" value="NZ_AP018721.1"/>
</dbReference>
<dbReference type="Proteomes" id="UP000295135">
    <property type="component" value="Unassembled WGS sequence"/>
</dbReference>
<accession>A0A4R3JQX4</accession>
<evidence type="ECO:0000313" key="2">
    <source>
        <dbReference type="EMBL" id="TCS69228.1"/>
    </source>
</evidence>
<feature type="chain" id="PRO_5020559102" description="DUF302 domain-containing protein" evidence="1">
    <location>
        <begin position="24"/>
        <end position="159"/>
    </location>
</feature>
<keyword evidence="1" id="KW-0732">Signal</keyword>